<comment type="caution">
    <text evidence="2">The sequence shown here is derived from an EMBL/GenBank/DDBJ whole genome shotgun (WGS) entry which is preliminary data.</text>
</comment>
<keyword evidence="3" id="KW-1185">Reference proteome</keyword>
<evidence type="ECO:0000256" key="1">
    <source>
        <dbReference type="SAM" id="SignalP"/>
    </source>
</evidence>
<protein>
    <submittedName>
        <fullName evidence="2">Uncharacterized protein</fullName>
    </submittedName>
</protein>
<dbReference type="RefSeq" id="WP_345578921.1">
    <property type="nucleotide sequence ID" value="NZ_BAABLV010000010.1"/>
</dbReference>
<proteinExistence type="predicted"/>
<dbReference type="Proteomes" id="UP001501521">
    <property type="component" value="Unassembled WGS sequence"/>
</dbReference>
<organism evidence="2 3">
    <name type="scientific">Tessaracoccus lubricantis</name>
    <dbReference type="NCBI Taxonomy" id="545543"/>
    <lineage>
        <taxon>Bacteria</taxon>
        <taxon>Bacillati</taxon>
        <taxon>Actinomycetota</taxon>
        <taxon>Actinomycetes</taxon>
        <taxon>Propionibacteriales</taxon>
        <taxon>Propionibacteriaceae</taxon>
        <taxon>Tessaracoccus</taxon>
    </lineage>
</organism>
<keyword evidence="1" id="KW-0732">Signal</keyword>
<gene>
    <name evidence="2" type="ORF">GCM10025789_06440</name>
</gene>
<sequence>MLRTAAVAVLLPVGMGVAAAASNRPGAINPDGRKALEAAVGSGFRLVSPDGVVTATLSEVRDLMHAAAGDPEAFSAVFRLDGDATTAVGTGLVDVDGPGTQWRDVGLIIDGEPGRRTAVLVVDRRPVSVHLAHAASL</sequence>
<feature type="signal peptide" evidence="1">
    <location>
        <begin position="1"/>
        <end position="20"/>
    </location>
</feature>
<name>A0ABP9F516_9ACTN</name>
<reference evidence="3" key="1">
    <citation type="journal article" date="2019" name="Int. J. Syst. Evol. Microbiol.">
        <title>The Global Catalogue of Microorganisms (GCM) 10K type strain sequencing project: providing services to taxonomists for standard genome sequencing and annotation.</title>
        <authorList>
            <consortium name="The Broad Institute Genomics Platform"/>
            <consortium name="The Broad Institute Genome Sequencing Center for Infectious Disease"/>
            <person name="Wu L."/>
            <person name="Ma J."/>
        </authorList>
    </citation>
    <scope>NUCLEOTIDE SEQUENCE [LARGE SCALE GENOMIC DNA]</scope>
    <source>
        <strain evidence="3">JCM 19125</strain>
    </source>
</reference>
<feature type="chain" id="PRO_5047321907" evidence="1">
    <location>
        <begin position="21"/>
        <end position="137"/>
    </location>
</feature>
<dbReference type="EMBL" id="BAABLV010000010">
    <property type="protein sequence ID" value="GAA4892189.1"/>
    <property type="molecule type" value="Genomic_DNA"/>
</dbReference>
<evidence type="ECO:0000313" key="3">
    <source>
        <dbReference type="Proteomes" id="UP001501521"/>
    </source>
</evidence>
<evidence type="ECO:0000313" key="2">
    <source>
        <dbReference type="EMBL" id="GAA4892189.1"/>
    </source>
</evidence>
<accession>A0ABP9F516</accession>